<organism evidence="2 3">
    <name type="scientific">Campylobacter rectus</name>
    <name type="common">Wolinella recta</name>
    <dbReference type="NCBI Taxonomy" id="203"/>
    <lineage>
        <taxon>Bacteria</taxon>
        <taxon>Pseudomonadati</taxon>
        <taxon>Campylobacterota</taxon>
        <taxon>Epsilonproteobacteria</taxon>
        <taxon>Campylobacterales</taxon>
        <taxon>Campylobacteraceae</taxon>
        <taxon>Campylobacter</taxon>
    </lineage>
</organism>
<proteinExistence type="predicted"/>
<protein>
    <submittedName>
        <fullName evidence="2">UDP-4-amino-4,6-dideoxy-beta-L-AltNAc o-acetyltransferase</fullName>
        <ecNumber evidence="2">2.3.1.202</ecNumber>
    </submittedName>
</protein>
<dbReference type="NCBIfam" id="TIGR03585">
    <property type="entry name" value="PseH"/>
    <property type="match status" value="1"/>
</dbReference>
<dbReference type="AlphaFoldDB" id="A0A6G5QJX3"/>
<reference evidence="2 3" key="1">
    <citation type="submission" date="2016-07" db="EMBL/GenBank/DDBJ databases">
        <title>Comparative genomics of the Campylobacter concisus group.</title>
        <authorList>
            <person name="Miller W.G."/>
            <person name="Yee E."/>
            <person name="Chapman M.H."/>
            <person name="Huynh S."/>
            <person name="Bono J.L."/>
            <person name="On S.L.W."/>
            <person name="StLeger J."/>
            <person name="Foster G."/>
            <person name="Parker C.T."/>
        </authorList>
    </citation>
    <scope>NUCLEOTIDE SEQUENCE [LARGE SCALE GENOMIC DNA]</scope>
    <source>
        <strain evidence="2 3">ATCC 33238</strain>
    </source>
</reference>
<keyword evidence="2" id="KW-0808">Transferase</keyword>
<dbReference type="GO" id="GO:0016747">
    <property type="term" value="F:acyltransferase activity, transferring groups other than amino-acyl groups"/>
    <property type="evidence" value="ECO:0007669"/>
    <property type="project" value="InterPro"/>
</dbReference>
<dbReference type="PANTHER" id="PTHR43415">
    <property type="entry name" value="SPERMIDINE N(1)-ACETYLTRANSFERASE"/>
    <property type="match status" value="1"/>
</dbReference>
<evidence type="ECO:0000313" key="2">
    <source>
        <dbReference type="EMBL" id="QCD45929.1"/>
    </source>
</evidence>
<dbReference type="PANTHER" id="PTHR43415:SF3">
    <property type="entry name" value="GNAT-FAMILY ACETYLTRANSFERASE"/>
    <property type="match status" value="1"/>
</dbReference>
<name>A0A6G5QJX3_CAMRE</name>
<dbReference type="KEGG" id="crx:CRECT_0229"/>
<gene>
    <name evidence="2" type="primary">pseH</name>
    <name evidence="2" type="ORF">CRECT_0229</name>
</gene>
<sequence>MLELINFTDLTDEQILMILRWRNDERVAKYMKNKSVSEQEHRNFISNLKNDETKRYFLVKEDSDYIGVIDFVDIAADSCEFGIYANPGLKGKGKILMQTIAEYAAKTLKVGELKSCAYNENEKAIALYRKFGFEIYGRDEQMSYMSLSLRKLDIMAKS</sequence>
<evidence type="ECO:0000259" key="1">
    <source>
        <dbReference type="PROSITE" id="PS51186"/>
    </source>
</evidence>
<evidence type="ECO:0000313" key="3">
    <source>
        <dbReference type="Proteomes" id="UP000502377"/>
    </source>
</evidence>
<feature type="domain" description="N-acetyltransferase" evidence="1">
    <location>
        <begin position="5"/>
        <end position="150"/>
    </location>
</feature>
<dbReference type="EC" id="2.3.1.202" evidence="2"/>
<dbReference type="Gene3D" id="3.40.630.30">
    <property type="match status" value="1"/>
</dbReference>
<accession>A0A6G5QJX3</accession>
<keyword evidence="2" id="KW-0012">Acyltransferase</keyword>
<dbReference type="PROSITE" id="PS51186">
    <property type="entry name" value="GNAT"/>
    <property type="match status" value="1"/>
</dbReference>
<dbReference type="EMBL" id="CP012543">
    <property type="protein sequence ID" value="QCD45929.1"/>
    <property type="molecule type" value="Genomic_DNA"/>
</dbReference>
<dbReference type="SUPFAM" id="SSF55729">
    <property type="entry name" value="Acyl-CoA N-acyltransferases (Nat)"/>
    <property type="match status" value="1"/>
</dbReference>
<dbReference type="InterPro" id="IPR020036">
    <property type="entry name" value="PseH"/>
</dbReference>
<dbReference type="Proteomes" id="UP000502377">
    <property type="component" value="Chromosome"/>
</dbReference>
<dbReference type="InterPro" id="IPR000182">
    <property type="entry name" value="GNAT_dom"/>
</dbReference>
<dbReference type="RefSeq" id="WP_002945544.1">
    <property type="nucleotide sequence ID" value="NZ_CP012543.1"/>
</dbReference>
<dbReference type="Pfam" id="PF13302">
    <property type="entry name" value="Acetyltransf_3"/>
    <property type="match status" value="1"/>
</dbReference>
<dbReference type="InterPro" id="IPR016181">
    <property type="entry name" value="Acyl_CoA_acyltransferase"/>
</dbReference>